<feature type="domain" description="Alpha-2-macroglobulin RAP C-terminal" evidence="4">
    <location>
        <begin position="139"/>
        <end position="344"/>
    </location>
</feature>
<feature type="coiled-coil region" evidence="1">
    <location>
        <begin position="258"/>
        <end position="285"/>
    </location>
</feature>
<evidence type="ECO:0000259" key="3">
    <source>
        <dbReference type="Pfam" id="PF06400"/>
    </source>
</evidence>
<keyword evidence="1" id="KW-0175">Coiled coil</keyword>
<feature type="signal peptide" evidence="2">
    <location>
        <begin position="1"/>
        <end position="20"/>
    </location>
</feature>
<evidence type="ECO:0000313" key="6">
    <source>
        <dbReference type="RefSeq" id="XP_029650928.1"/>
    </source>
</evidence>
<dbReference type="GO" id="GO:0005783">
    <property type="term" value="C:endoplasmic reticulum"/>
    <property type="evidence" value="ECO:0007669"/>
    <property type="project" value="InterPro"/>
</dbReference>
<dbReference type="KEGG" id="osn:115224259"/>
<dbReference type="InterPro" id="IPR009066">
    <property type="entry name" value="MG_RAP_rcpt_1"/>
</dbReference>
<dbReference type="AlphaFoldDB" id="A0A6P7THN9"/>
<protein>
    <submittedName>
        <fullName evidence="6">Alpha-2-macroglobulin receptor-associated protein</fullName>
    </submittedName>
</protein>
<evidence type="ECO:0000256" key="1">
    <source>
        <dbReference type="SAM" id="Coils"/>
    </source>
</evidence>
<name>A0A6P7THN9_9MOLL</name>
<gene>
    <name evidence="6" type="primary">LOC115224259</name>
</gene>
<dbReference type="Pfam" id="PF06401">
    <property type="entry name" value="Alpha-2-MRAP_C"/>
    <property type="match status" value="1"/>
</dbReference>
<proteinExistence type="predicted"/>
<keyword evidence="6" id="KW-0675">Receptor</keyword>
<dbReference type="InterPro" id="IPR010483">
    <property type="entry name" value="Alpha_2_MRAP_C"/>
</dbReference>
<reference evidence="6" key="1">
    <citation type="submission" date="2025-08" db="UniProtKB">
        <authorList>
            <consortium name="RefSeq"/>
        </authorList>
    </citation>
    <scope>IDENTIFICATION</scope>
</reference>
<organism evidence="5 6">
    <name type="scientific">Octopus sinensis</name>
    <name type="common">East Asian common octopus</name>
    <dbReference type="NCBI Taxonomy" id="2607531"/>
    <lineage>
        <taxon>Eukaryota</taxon>
        <taxon>Metazoa</taxon>
        <taxon>Spiralia</taxon>
        <taxon>Lophotrochozoa</taxon>
        <taxon>Mollusca</taxon>
        <taxon>Cephalopoda</taxon>
        <taxon>Coleoidea</taxon>
        <taxon>Octopodiformes</taxon>
        <taxon>Octopoda</taxon>
        <taxon>Incirrata</taxon>
        <taxon>Octopodidae</taxon>
        <taxon>Octopus</taxon>
    </lineage>
</organism>
<feature type="chain" id="PRO_5028484942" evidence="2">
    <location>
        <begin position="21"/>
        <end position="344"/>
    </location>
</feature>
<dbReference type="PANTHER" id="PTHR16560:SF2">
    <property type="entry name" value="ALPHA-2-MACROGLOBULIN RECEPTOR-ASSOCIATED PROTEIN"/>
    <property type="match status" value="1"/>
</dbReference>
<dbReference type="GO" id="GO:0008201">
    <property type="term" value="F:heparin binding"/>
    <property type="evidence" value="ECO:0007669"/>
    <property type="project" value="InterPro"/>
</dbReference>
<evidence type="ECO:0000313" key="5">
    <source>
        <dbReference type="Proteomes" id="UP000515154"/>
    </source>
</evidence>
<dbReference type="Proteomes" id="UP000515154">
    <property type="component" value="Linkage group LG25"/>
</dbReference>
<evidence type="ECO:0000256" key="2">
    <source>
        <dbReference type="SAM" id="SignalP"/>
    </source>
</evidence>
<dbReference type="SUPFAM" id="SSF47045">
    <property type="entry name" value="RAP domain-like"/>
    <property type="match status" value="3"/>
</dbReference>
<dbReference type="PANTHER" id="PTHR16560">
    <property type="entry name" value="ALPHA-2-MACROGLOBULIN RECEPTOR-ASSOCIATED PROTEIN"/>
    <property type="match status" value="1"/>
</dbReference>
<dbReference type="RefSeq" id="XP_029650928.1">
    <property type="nucleotide sequence ID" value="XM_029795068.2"/>
</dbReference>
<dbReference type="InterPro" id="IPR036744">
    <property type="entry name" value="RAP_sf"/>
</dbReference>
<dbReference type="Gene3D" id="1.20.81.10">
    <property type="entry name" value="RAP domain"/>
    <property type="match status" value="3"/>
</dbReference>
<accession>A0A6P7THN9</accession>
<dbReference type="Pfam" id="PF06400">
    <property type="entry name" value="Alpha-2-MRAP_N"/>
    <property type="match status" value="1"/>
</dbReference>
<dbReference type="InterPro" id="IPR038003">
    <property type="entry name" value="A2-macroglobuin_RAP"/>
</dbReference>
<feature type="domain" description="Alpha-2-macroglobulin receptor-associated protein" evidence="3">
    <location>
        <begin position="17"/>
        <end position="119"/>
    </location>
</feature>
<dbReference type="GO" id="GO:0050750">
    <property type="term" value="F:low-density lipoprotein particle receptor binding"/>
    <property type="evidence" value="ECO:0007669"/>
    <property type="project" value="InterPro"/>
</dbReference>
<dbReference type="GO" id="GO:0048259">
    <property type="term" value="P:regulation of receptor-mediated endocytosis"/>
    <property type="evidence" value="ECO:0007669"/>
    <property type="project" value="TreeGrafter"/>
</dbReference>
<keyword evidence="5" id="KW-1185">Reference proteome</keyword>
<sequence length="344" mass="41075">MSTFTFYAIYFFSLVFAIEANKYLKDKQKVNVDANNLMYNAAIGRHFRMIKVQEIWNKAEKRLTGQPLADCYAELKVQDKLQYDLKWLKHKNKHKALEKEHEVDTQLMTIARKYDLGEYPGMNKLNIPDPHINKDAAKLKSKHLKKLWKQAHYSGFTDEELSKLQDEFLKHQQKLDEYEKMKEKLADLEKVTHNNLGSDDELRLVHKEFKVKNKEMKAVHRELNKKFDGLTKQVNEGKVDEDFTDFRVYQLYAMAKKTAMSKNELENFKEELKSFQQRITKHETLKEMVMQSKEYFDKQVDDGQYPKKHTDLVNKANHYEHVVKKHHNELYHRVDSMIFKHTEL</sequence>
<feature type="coiled-coil region" evidence="1">
    <location>
        <begin position="161"/>
        <end position="233"/>
    </location>
</feature>
<dbReference type="GO" id="GO:0048019">
    <property type="term" value="F:receptor antagonist activity"/>
    <property type="evidence" value="ECO:0007669"/>
    <property type="project" value="InterPro"/>
</dbReference>
<keyword evidence="2" id="KW-0732">Signal</keyword>
<evidence type="ECO:0000259" key="4">
    <source>
        <dbReference type="Pfam" id="PF06401"/>
    </source>
</evidence>